<organism evidence="1">
    <name type="scientific">Klebsiella phage FKP3</name>
    <dbReference type="NCBI Taxonomy" id="3231233"/>
    <lineage>
        <taxon>Viruses</taxon>
        <taxon>Duplodnaviria</taxon>
        <taxon>Heunggongvirae</taxon>
        <taxon>Uroviricota</taxon>
        <taxon>Caudoviricetes</taxon>
        <taxon>Stephanstirmvirinae</taxon>
        <taxon>Justusliebigvirus</taxon>
    </lineage>
</organism>
<dbReference type="EMBL" id="PP895363">
    <property type="protein sequence ID" value="XCI78157.1"/>
    <property type="molecule type" value="Genomic_DNA"/>
</dbReference>
<sequence length="108" mass="12154">MGIDIGWKMIQGAPFSVWEQALGDNEEVVEGYDGDFTWFLYDCLKVVSASPYYDAAQEDCMFGVELAGGDYAKDIDLKFLTVKAEEIAKELKEKYGIETTTICSQNVW</sequence>
<proteinExistence type="predicted"/>
<accession>A0AAU8HZL9</accession>
<reference evidence="1" key="1">
    <citation type="submission" date="2024-06" db="EMBL/GenBank/DDBJ databases">
        <title>High activity and specificity of bacteriophage cocktails against carbapenem-resistant Klebsiella pneumoniae belonging to high-risk clones CG258 and ST307.</title>
        <authorList>
            <person name="Jimenez Quiceno J."/>
            <person name="Salazar Ospina L."/>
            <person name="Tellez Carrasquilla S."/>
        </authorList>
    </citation>
    <scope>NUCLEOTIDE SEQUENCE</scope>
</reference>
<name>A0AAU8HZL9_9CAUD</name>
<protein>
    <submittedName>
        <fullName evidence="1">Uncharacterized protein</fullName>
    </submittedName>
</protein>
<evidence type="ECO:0000313" key="1">
    <source>
        <dbReference type="EMBL" id="XCI78157.1"/>
    </source>
</evidence>